<evidence type="ECO:0000256" key="1">
    <source>
        <dbReference type="SAM" id="SignalP"/>
    </source>
</evidence>
<feature type="chain" id="PRO_5045122636" description="Secreted protein" evidence="1">
    <location>
        <begin position="24"/>
        <end position="153"/>
    </location>
</feature>
<dbReference type="EMBL" id="JADBGQ010000002">
    <property type="protein sequence ID" value="KAG5410456.1"/>
    <property type="molecule type" value="Genomic_DNA"/>
</dbReference>
<accession>A0ABQ7NJ59</accession>
<evidence type="ECO:0008006" key="4">
    <source>
        <dbReference type="Google" id="ProtNLM"/>
    </source>
</evidence>
<comment type="caution">
    <text evidence="2">The sequence shown here is derived from an EMBL/GenBank/DDBJ whole genome shotgun (WGS) entry which is preliminary data.</text>
</comment>
<keyword evidence="3" id="KW-1185">Reference proteome</keyword>
<proteinExistence type="predicted"/>
<gene>
    <name evidence="2" type="primary">A02g505760.1_BraROA</name>
    <name evidence="2" type="ORF">IGI04_006775</name>
</gene>
<evidence type="ECO:0000313" key="2">
    <source>
        <dbReference type="EMBL" id="KAG5410456.1"/>
    </source>
</evidence>
<evidence type="ECO:0000313" key="3">
    <source>
        <dbReference type="Proteomes" id="UP000823674"/>
    </source>
</evidence>
<protein>
    <recommendedName>
        <fullName evidence="4">Secreted protein</fullName>
    </recommendedName>
</protein>
<sequence>MGKIMSMVWIMMLLAVMVIEVRSVVTIASAHHQRQNVQLVVQNVTSPHQLQRESGTVAWFRKYTSLYIKYTFTLFSFIHIRKYVKEKPPRVPFTYTYELCVSMDRYLLPGTQAVLCPIRRAPGAETTSFAQPILHLLPSDTRNRFNIFKLSIN</sequence>
<dbReference type="Proteomes" id="UP000823674">
    <property type="component" value="Chromosome A02"/>
</dbReference>
<keyword evidence="1" id="KW-0732">Signal</keyword>
<reference evidence="2 3" key="1">
    <citation type="submission" date="2021-03" db="EMBL/GenBank/DDBJ databases">
        <authorList>
            <person name="King G.J."/>
            <person name="Bancroft I."/>
            <person name="Baten A."/>
            <person name="Bloomfield J."/>
            <person name="Borpatragohain P."/>
            <person name="He Z."/>
            <person name="Irish N."/>
            <person name="Irwin J."/>
            <person name="Liu K."/>
            <person name="Mauleon R.P."/>
            <person name="Moore J."/>
            <person name="Morris R."/>
            <person name="Ostergaard L."/>
            <person name="Wang B."/>
            <person name="Wells R."/>
        </authorList>
    </citation>
    <scope>NUCLEOTIDE SEQUENCE [LARGE SCALE GENOMIC DNA]</scope>
    <source>
        <strain evidence="2">R-o-18</strain>
        <tissue evidence="2">Leaf</tissue>
    </source>
</reference>
<feature type="signal peptide" evidence="1">
    <location>
        <begin position="1"/>
        <end position="23"/>
    </location>
</feature>
<name>A0ABQ7NJ59_BRACM</name>
<organism evidence="2 3">
    <name type="scientific">Brassica rapa subsp. trilocularis</name>
    <dbReference type="NCBI Taxonomy" id="1813537"/>
    <lineage>
        <taxon>Eukaryota</taxon>
        <taxon>Viridiplantae</taxon>
        <taxon>Streptophyta</taxon>
        <taxon>Embryophyta</taxon>
        <taxon>Tracheophyta</taxon>
        <taxon>Spermatophyta</taxon>
        <taxon>Magnoliopsida</taxon>
        <taxon>eudicotyledons</taxon>
        <taxon>Gunneridae</taxon>
        <taxon>Pentapetalae</taxon>
        <taxon>rosids</taxon>
        <taxon>malvids</taxon>
        <taxon>Brassicales</taxon>
        <taxon>Brassicaceae</taxon>
        <taxon>Brassiceae</taxon>
        <taxon>Brassica</taxon>
    </lineage>
</organism>